<keyword evidence="11" id="KW-1185">Reference proteome</keyword>
<dbReference type="InterPro" id="IPR000845">
    <property type="entry name" value="Nucleoside_phosphorylase_d"/>
</dbReference>
<dbReference type="OrthoDB" id="9772602at2"/>
<dbReference type="Proteomes" id="UP000321425">
    <property type="component" value="Unassembled WGS sequence"/>
</dbReference>
<evidence type="ECO:0000256" key="6">
    <source>
        <dbReference type="ARBA" id="ARBA00048447"/>
    </source>
</evidence>
<dbReference type="GO" id="GO:0004850">
    <property type="term" value="F:uridine phosphorylase activity"/>
    <property type="evidence" value="ECO:0007669"/>
    <property type="project" value="UniProtKB-EC"/>
</dbReference>
<evidence type="ECO:0000259" key="7">
    <source>
        <dbReference type="Pfam" id="PF01048"/>
    </source>
</evidence>
<evidence type="ECO:0000256" key="1">
    <source>
        <dbReference type="ARBA" id="ARBA00010456"/>
    </source>
</evidence>
<dbReference type="PANTHER" id="PTHR43691">
    <property type="entry name" value="URIDINE PHOSPHORYLASE"/>
    <property type="match status" value="1"/>
</dbReference>
<keyword evidence="5" id="KW-0808">Transferase</keyword>
<dbReference type="InterPro" id="IPR035994">
    <property type="entry name" value="Nucleoside_phosphorylase_sf"/>
</dbReference>
<dbReference type="Gene3D" id="3.40.50.1580">
    <property type="entry name" value="Nucleoside phosphorylase domain"/>
    <property type="match status" value="1"/>
</dbReference>
<dbReference type="PANTHER" id="PTHR43691:SF11">
    <property type="entry name" value="FI09636P-RELATED"/>
    <property type="match status" value="1"/>
</dbReference>
<evidence type="ECO:0000313" key="10">
    <source>
        <dbReference type="Proteomes" id="UP000198548"/>
    </source>
</evidence>
<dbReference type="Proteomes" id="UP000198548">
    <property type="component" value="Unassembled WGS sequence"/>
</dbReference>
<protein>
    <recommendedName>
        <fullName evidence="3">Uridine phosphorylase</fullName>
        <ecNumber evidence="2">2.4.2.3</ecNumber>
    </recommendedName>
</protein>
<evidence type="ECO:0000313" key="9">
    <source>
        <dbReference type="EMBL" id="SEM24425.1"/>
    </source>
</evidence>
<comment type="similarity">
    <text evidence="1">Belongs to the PNP/UDP phosphorylase family.</text>
</comment>
<reference evidence="8 11" key="2">
    <citation type="submission" date="2019-07" db="EMBL/GenBank/DDBJ databases">
        <title>Whole genome shotgun sequence of Alkalibacterium putridalgicola NBRC 103243.</title>
        <authorList>
            <person name="Hosoyama A."/>
            <person name="Uohara A."/>
            <person name="Ohji S."/>
            <person name="Ichikawa N."/>
        </authorList>
    </citation>
    <scope>NUCLEOTIDE SEQUENCE [LARGE SCALE GENOMIC DNA]</scope>
    <source>
        <strain evidence="8 11">NBRC 103243</strain>
    </source>
</reference>
<dbReference type="EC" id="2.4.2.3" evidence="2"/>
<dbReference type="SUPFAM" id="SSF53167">
    <property type="entry name" value="Purine and uridine phosphorylases"/>
    <property type="match status" value="1"/>
</dbReference>
<name>A0A1H7WT23_9LACT</name>
<dbReference type="GO" id="GO:0009164">
    <property type="term" value="P:nucleoside catabolic process"/>
    <property type="evidence" value="ECO:0007669"/>
    <property type="project" value="UniProtKB-ARBA"/>
</dbReference>
<feature type="domain" description="Nucleoside phosphorylase" evidence="7">
    <location>
        <begin position="17"/>
        <end position="202"/>
    </location>
</feature>
<evidence type="ECO:0000313" key="11">
    <source>
        <dbReference type="Proteomes" id="UP000321425"/>
    </source>
</evidence>
<dbReference type="RefSeq" id="WP_091489580.1">
    <property type="nucleotide sequence ID" value="NZ_BJUX01000035.1"/>
</dbReference>
<organism evidence="9 10">
    <name type="scientific">Alkalibacterium putridalgicola</name>
    <dbReference type="NCBI Taxonomy" id="426703"/>
    <lineage>
        <taxon>Bacteria</taxon>
        <taxon>Bacillati</taxon>
        <taxon>Bacillota</taxon>
        <taxon>Bacilli</taxon>
        <taxon>Lactobacillales</taxon>
        <taxon>Carnobacteriaceae</taxon>
        <taxon>Alkalibacterium</taxon>
    </lineage>
</organism>
<dbReference type="InterPro" id="IPR018016">
    <property type="entry name" value="Nucleoside_phosphorylase_CS"/>
</dbReference>
<gene>
    <name evidence="8" type="ORF">APU01nite_21940</name>
    <name evidence="9" type="ORF">SAMN04488100_1392</name>
</gene>
<keyword evidence="4" id="KW-0328">Glycosyltransferase</keyword>
<evidence type="ECO:0000256" key="3">
    <source>
        <dbReference type="ARBA" id="ARBA00021980"/>
    </source>
</evidence>
<dbReference type="EMBL" id="BJUX01000035">
    <property type="protein sequence ID" value="GEK90155.1"/>
    <property type="molecule type" value="Genomic_DNA"/>
</dbReference>
<accession>A0A1H7WT23</accession>
<reference evidence="9 10" key="1">
    <citation type="submission" date="2016-10" db="EMBL/GenBank/DDBJ databases">
        <authorList>
            <person name="de Groot N.N."/>
        </authorList>
    </citation>
    <scope>NUCLEOTIDE SEQUENCE [LARGE SCALE GENOMIC DNA]</scope>
    <source>
        <strain evidence="9 10">DSM 19182</strain>
    </source>
</reference>
<dbReference type="CDD" id="cd17767">
    <property type="entry name" value="UP_EcUdp-like"/>
    <property type="match status" value="1"/>
</dbReference>
<dbReference type="STRING" id="426703.SAMN04488100_1392"/>
<evidence type="ECO:0000256" key="2">
    <source>
        <dbReference type="ARBA" id="ARBA00011888"/>
    </source>
</evidence>
<evidence type="ECO:0000256" key="4">
    <source>
        <dbReference type="ARBA" id="ARBA00022676"/>
    </source>
</evidence>
<sequence length="250" mass="26937">MEKQAHIHLTKADGAEYALLPGDPERVSRVKAFLDDPIELAYNREYRSVKGTYKGTDVLVVSTGIGGPSAAIALEELRQIGVHTLIRIGSSGALQPEIKVGDLILCEGAVRDEGTSKAYISASYPAVSNHTILSELKTHAETLKIPHHVGLVRSHDSFYTDDEEAIDAYWSKQGLIGSDMETAALFTLARLRGLRAASVLNVVVPYSGDLQAGINQLQSGESLTKTGEHNEIKLALETIASLSKKQTTTS</sequence>
<dbReference type="PROSITE" id="PS01232">
    <property type="entry name" value="PNP_UDP_1"/>
    <property type="match status" value="1"/>
</dbReference>
<proteinExistence type="inferred from homology"/>
<dbReference type="AlphaFoldDB" id="A0A1H7WT23"/>
<comment type="catalytic activity">
    <reaction evidence="6">
        <text>uridine + phosphate = alpha-D-ribose 1-phosphate + uracil</text>
        <dbReference type="Rhea" id="RHEA:24388"/>
        <dbReference type="ChEBI" id="CHEBI:16704"/>
        <dbReference type="ChEBI" id="CHEBI:17568"/>
        <dbReference type="ChEBI" id="CHEBI:43474"/>
        <dbReference type="ChEBI" id="CHEBI:57720"/>
        <dbReference type="EC" id="2.4.2.3"/>
    </reaction>
</comment>
<dbReference type="Pfam" id="PF01048">
    <property type="entry name" value="PNP_UDP_1"/>
    <property type="match status" value="1"/>
</dbReference>
<dbReference type="GO" id="GO:0005829">
    <property type="term" value="C:cytosol"/>
    <property type="evidence" value="ECO:0007669"/>
    <property type="project" value="TreeGrafter"/>
</dbReference>
<evidence type="ECO:0000313" key="8">
    <source>
        <dbReference type="EMBL" id="GEK90155.1"/>
    </source>
</evidence>
<evidence type="ECO:0000256" key="5">
    <source>
        <dbReference type="ARBA" id="ARBA00022679"/>
    </source>
</evidence>
<dbReference type="EMBL" id="FOBL01000039">
    <property type="protein sequence ID" value="SEM24425.1"/>
    <property type="molecule type" value="Genomic_DNA"/>
</dbReference>